<dbReference type="InterPro" id="IPR011701">
    <property type="entry name" value="MFS"/>
</dbReference>
<feature type="compositionally biased region" description="Polar residues" evidence="2">
    <location>
        <begin position="8"/>
        <end position="20"/>
    </location>
</feature>
<evidence type="ECO:0000256" key="2">
    <source>
        <dbReference type="SAM" id="MobiDB-lite"/>
    </source>
</evidence>
<feature type="transmembrane region" description="Helical" evidence="3">
    <location>
        <begin position="129"/>
        <end position="149"/>
    </location>
</feature>
<evidence type="ECO:0000313" key="5">
    <source>
        <dbReference type="EMBL" id="KAK2159339.1"/>
    </source>
</evidence>
<dbReference type="Gene3D" id="1.20.1250.20">
    <property type="entry name" value="MFS general substrate transporter like domains"/>
    <property type="match status" value="1"/>
</dbReference>
<dbReference type="InterPro" id="IPR050327">
    <property type="entry name" value="Proton-linked_MCT"/>
</dbReference>
<evidence type="ECO:0000256" key="1">
    <source>
        <dbReference type="ARBA" id="ARBA00004141"/>
    </source>
</evidence>
<dbReference type="PANTHER" id="PTHR11360:SF306">
    <property type="entry name" value="RE01051P"/>
    <property type="match status" value="1"/>
</dbReference>
<evidence type="ECO:0000256" key="3">
    <source>
        <dbReference type="SAM" id="Phobius"/>
    </source>
</evidence>
<feature type="transmembrane region" description="Helical" evidence="3">
    <location>
        <begin position="520"/>
        <end position="542"/>
    </location>
</feature>
<dbReference type="EMBL" id="JAODUP010000154">
    <property type="protein sequence ID" value="KAK2159339.1"/>
    <property type="molecule type" value="Genomic_DNA"/>
</dbReference>
<feature type="domain" description="Major facilitator superfamily (MFS) profile" evidence="4">
    <location>
        <begin position="91"/>
        <end position="544"/>
    </location>
</feature>
<comment type="subcellular location">
    <subcellularLocation>
        <location evidence="1">Membrane</location>
        <topology evidence="1">Multi-pass membrane protein</topology>
    </subcellularLocation>
</comment>
<evidence type="ECO:0000313" key="6">
    <source>
        <dbReference type="Proteomes" id="UP001208570"/>
    </source>
</evidence>
<dbReference type="CDD" id="cd17352">
    <property type="entry name" value="MFS_MCT_SLC16"/>
    <property type="match status" value="1"/>
</dbReference>
<reference evidence="5" key="1">
    <citation type="journal article" date="2023" name="Mol. Biol. Evol.">
        <title>Third-Generation Sequencing Reveals the Adaptive Role of the Epigenome in Three Deep-Sea Polychaetes.</title>
        <authorList>
            <person name="Perez M."/>
            <person name="Aroh O."/>
            <person name="Sun Y."/>
            <person name="Lan Y."/>
            <person name="Juniper S.K."/>
            <person name="Young C.R."/>
            <person name="Angers B."/>
            <person name="Qian P.Y."/>
        </authorList>
    </citation>
    <scope>NUCLEOTIDE SEQUENCE</scope>
    <source>
        <strain evidence="5">P08H-3</strain>
    </source>
</reference>
<dbReference type="Proteomes" id="UP001208570">
    <property type="component" value="Unassembled WGS sequence"/>
</dbReference>
<dbReference type="SUPFAM" id="SSF103473">
    <property type="entry name" value="MFS general substrate transporter"/>
    <property type="match status" value="1"/>
</dbReference>
<dbReference type="GO" id="GO:0008028">
    <property type="term" value="F:monocarboxylic acid transmembrane transporter activity"/>
    <property type="evidence" value="ECO:0007669"/>
    <property type="project" value="TreeGrafter"/>
</dbReference>
<dbReference type="PANTHER" id="PTHR11360">
    <property type="entry name" value="MONOCARBOXYLATE TRANSPORTER"/>
    <property type="match status" value="1"/>
</dbReference>
<feature type="transmembrane region" description="Helical" evidence="3">
    <location>
        <begin position="87"/>
        <end position="109"/>
    </location>
</feature>
<keyword evidence="3" id="KW-0812">Transmembrane</keyword>
<feature type="transmembrane region" description="Helical" evidence="3">
    <location>
        <begin position="156"/>
        <end position="176"/>
    </location>
</feature>
<dbReference type="PROSITE" id="PS50850">
    <property type="entry name" value="MFS"/>
    <property type="match status" value="1"/>
</dbReference>
<name>A0AAD9N9S5_9ANNE</name>
<keyword evidence="6" id="KW-1185">Reference proteome</keyword>
<dbReference type="AlphaFoldDB" id="A0AAD9N9S5"/>
<feature type="transmembrane region" description="Helical" evidence="3">
    <location>
        <begin position="431"/>
        <end position="449"/>
    </location>
</feature>
<comment type="caution">
    <text evidence="5">The sequence shown here is derived from an EMBL/GenBank/DDBJ whole genome shotgun (WGS) entry which is preliminary data.</text>
</comment>
<proteinExistence type="predicted"/>
<sequence>MPLGVLNATPSELSGYSPNDNNKRDLIFEVKVEELPLKDDGGRHVEPDSLPECPEKYNSELDNDVRDQNGELTVQLATRPRFREGGWGWVCVASIFVMNVLMAGPVNVFSLISIELQIRYGISTQAAGWVYSIYMVLFMLSGPLCSVLCKKYSCRSVALGCAFSLTVGILCLAYAPNIFMVYLGYSILGGLSSGMHSLVGVLVIGEYFNEKRGKATGLAHSGKSIGQMLYAPLFSFLFLYYGYQGAILLVSGIILHIFVCGALLRSPRTKHLIYEKPPTSFPLVDDAVANEPTIDVKASTNFNHEKRRQNVGSPDPDRKDDATTARDGHDADSRCLTNNLRRLLQKINSLIDLALLKDPMFMAYGALLSSINSMSNSFYNSCLAGIVKDKQFSRDQVALLISLAGGLGCLAKVAGGFIIDFRMLRPNRIHLSMAMYLIPTLMLLLIPLIDNKILLFVFWLLFTMGSSFVGSQSSVIMVDVVGVTRHASALGLSMPFRGLGILLGPPLGGYLRDVTHNYSTSLFACGTLNLVAIFVVEVMVLFNKRKLDKIRKENFAK</sequence>
<accession>A0AAD9N9S5</accession>
<dbReference type="InterPro" id="IPR036259">
    <property type="entry name" value="MFS_trans_sf"/>
</dbReference>
<feature type="compositionally biased region" description="Basic and acidic residues" evidence="2">
    <location>
        <begin position="315"/>
        <end position="330"/>
    </location>
</feature>
<feature type="region of interest" description="Disordered" evidence="2">
    <location>
        <begin position="299"/>
        <end position="330"/>
    </location>
</feature>
<dbReference type="Pfam" id="PF07690">
    <property type="entry name" value="MFS_1"/>
    <property type="match status" value="1"/>
</dbReference>
<feature type="transmembrane region" description="Helical" evidence="3">
    <location>
        <begin position="455"/>
        <end position="478"/>
    </location>
</feature>
<dbReference type="InterPro" id="IPR020846">
    <property type="entry name" value="MFS_dom"/>
</dbReference>
<protein>
    <recommendedName>
        <fullName evidence="4">Major facilitator superfamily (MFS) profile domain-containing protein</fullName>
    </recommendedName>
</protein>
<feature type="transmembrane region" description="Helical" evidence="3">
    <location>
        <begin position="225"/>
        <end position="241"/>
    </location>
</feature>
<evidence type="ECO:0000259" key="4">
    <source>
        <dbReference type="PROSITE" id="PS50850"/>
    </source>
</evidence>
<feature type="transmembrane region" description="Helical" evidence="3">
    <location>
        <begin position="247"/>
        <end position="264"/>
    </location>
</feature>
<feature type="transmembrane region" description="Helical" evidence="3">
    <location>
        <begin position="182"/>
        <end position="204"/>
    </location>
</feature>
<keyword evidence="3" id="KW-1133">Transmembrane helix</keyword>
<dbReference type="GO" id="GO:0016020">
    <property type="term" value="C:membrane"/>
    <property type="evidence" value="ECO:0007669"/>
    <property type="project" value="UniProtKB-SubCell"/>
</dbReference>
<organism evidence="5 6">
    <name type="scientific">Paralvinella palmiformis</name>
    <dbReference type="NCBI Taxonomy" id="53620"/>
    <lineage>
        <taxon>Eukaryota</taxon>
        <taxon>Metazoa</taxon>
        <taxon>Spiralia</taxon>
        <taxon>Lophotrochozoa</taxon>
        <taxon>Annelida</taxon>
        <taxon>Polychaeta</taxon>
        <taxon>Sedentaria</taxon>
        <taxon>Canalipalpata</taxon>
        <taxon>Terebellida</taxon>
        <taxon>Terebelliformia</taxon>
        <taxon>Alvinellidae</taxon>
        <taxon>Paralvinella</taxon>
    </lineage>
</organism>
<feature type="transmembrane region" description="Helical" evidence="3">
    <location>
        <begin position="397"/>
        <end position="419"/>
    </location>
</feature>
<feature type="region of interest" description="Disordered" evidence="2">
    <location>
        <begin position="1"/>
        <end position="22"/>
    </location>
</feature>
<gene>
    <name evidence="5" type="ORF">LSH36_154g01005</name>
</gene>
<keyword evidence="3" id="KW-0472">Membrane</keyword>